<dbReference type="GO" id="GO:0005634">
    <property type="term" value="C:nucleus"/>
    <property type="evidence" value="ECO:0007669"/>
    <property type="project" value="TreeGrafter"/>
</dbReference>
<comment type="caution">
    <text evidence="13">The sequence shown here is derived from an EMBL/GenBank/DDBJ whole genome shotgun (WGS) entry which is preliminary data.</text>
</comment>
<keyword evidence="7 10" id="KW-0547">Nucleotide-binding</keyword>
<protein>
    <submittedName>
        <fullName evidence="13">Similar to Saccharomyces cerevisiae YJL141C YAK1 Serine-threonine protein kinase that is part of a glucose-sensing system</fullName>
    </submittedName>
</protein>
<evidence type="ECO:0000256" key="11">
    <source>
        <dbReference type="SAM" id="MobiDB-lite"/>
    </source>
</evidence>
<dbReference type="CDD" id="cd14212">
    <property type="entry name" value="PKc_YAK1"/>
    <property type="match status" value="1"/>
</dbReference>
<feature type="region of interest" description="Disordered" evidence="11">
    <location>
        <begin position="664"/>
        <end position="750"/>
    </location>
</feature>
<dbReference type="InterPro" id="IPR008271">
    <property type="entry name" value="Ser/Thr_kinase_AS"/>
</dbReference>
<dbReference type="PROSITE" id="PS50011">
    <property type="entry name" value="PROTEIN_KINASE_DOM"/>
    <property type="match status" value="1"/>
</dbReference>
<dbReference type="InterPro" id="IPR011009">
    <property type="entry name" value="Kinase-like_dom_sf"/>
</dbReference>
<proteinExistence type="inferred from homology"/>
<dbReference type="GO" id="GO:0004674">
    <property type="term" value="F:protein serine/threonine kinase activity"/>
    <property type="evidence" value="ECO:0007669"/>
    <property type="project" value="UniProtKB-KW"/>
</dbReference>
<dbReference type="PROSITE" id="PS00107">
    <property type="entry name" value="PROTEIN_KINASE_ATP"/>
    <property type="match status" value="1"/>
</dbReference>
<keyword evidence="3" id="KW-0963">Cytoplasm</keyword>
<evidence type="ECO:0000313" key="13">
    <source>
        <dbReference type="EMBL" id="CDO52057.1"/>
    </source>
</evidence>
<feature type="compositionally biased region" description="Low complexity" evidence="11">
    <location>
        <begin position="814"/>
        <end position="830"/>
    </location>
</feature>
<feature type="compositionally biased region" description="Polar residues" evidence="11">
    <location>
        <begin position="785"/>
        <end position="794"/>
    </location>
</feature>
<name>A0A0J9X4J9_GEOCN</name>
<dbReference type="Gene3D" id="3.30.200.20">
    <property type="entry name" value="Phosphorylase Kinase, domain 1"/>
    <property type="match status" value="1"/>
</dbReference>
<keyword evidence="5" id="KW-0597">Phosphoprotein</keyword>
<evidence type="ECO:0000313" key="14">
    <source>
        <dbReference type="Proteomes" id="UP000242525"/>
    </source>
</evidence>
<feature type="compositionally biased region" description="Low complexity" evidence="11">
    <location>
        <begin position="63"/>
        <end position="72"/>
    </location>
</feature>
<dbReference type="PROSITE" id="PS00108">
    <property type="entry name" value="PROTEIN_KINASE_ST"/>
    <property type="match status" value="1"/>
</dbReference>
<feature type="compositionally biased region" description="Low complexity" evidence="11">
    <location>
        <begin position="35"/>
        <end position="45"/>
    </location>
</feature>
<organism evidence="13 14">
    <name type="scientific">Geotrichum candidum</name>
    <name type="common">Oospora lactis</name>
    <name type="synonym">Dipodascus geotrichum</name>
    <dbReference type="NCBI Taxonomy" id="1173061"/>
    <lineage>
        <taxon>Eukaryota</taxon>
        <taxon>Fungi</taxon>
        <taxon>Dikarya</taxon>
        <taxon>Ascomycota</taxon>
        <taxon>Saccharomycotina</taxon>
        <taxon>Dipodascomycetes</taxon>
        <taxon>Dipodascales</taxon>
        <taxon>Dipodascaceae</taxon>
        <taxon>Geotrichum</taxon>
    </lineage>
</organism>
<evidence type="ECO:0000256" key="4">
    <source>
        <dbReference type="ARBA" id="ARBA00022527"/>
    </source>
</evidence>
<feature type="compositionally biased region" description="Low complexity" evidence="11">
    <location>
        <begin position="667"/>
        <end position="694"/>
    </location>
</feature>
<feature type="region of interest" description="Disordered" evidence="11">
    <location>
        <begin position="869"/>
        <end position="908"/>
    </location>
</feature>
<accession>A0A0J9X4J9</accession>
<feature type="region of interest" description="Disordered" evidence="11">
    <location>
        <begin position="1"/>
        <end position="128"/>
    </location>
</feature>
<feature type="region of interest" description="Disordered" evidence="11">
    <location>
        <begin position="772"/>
        <end position="841"/>
    </location>
</feature>
<dbReference type="EMBL" id="CCBN010000002">
    <property type="protein sequence ID" value="CDO52057.1"/>
    <property type="molecule type" value="Genomic_DNA"/>
</dbReference>
<feature type="compositionally biased region" description="Polar residues" evidence="11">
    <location>
        <begin position="100"/>
        <end position="109"/>
    </location>
</feature>
<keyword evidence="9 10" id="KW-0067">ATP-binding</keyword>
<dbReference type="PANTHER" id="PTHR24058:SF17">
    <property type="entry name" value="HOMEODOMAIN INTERACTING PROTEIN KINASE, ISOFORM D"/>
    <property type="match status" value="1"/>
</dbReference>
<dbReference type="Proteomes" id="UP000242525">
    <property type="component" value="Unassembled WGS sequence"/>
</dbReference>
<dbReference type="AlphaFoldDB" id="A0A0J9X4J9"/>
<dbReference type="Gene3D" id="1.10.510.10">
    <property type="entry name" value="Transferase(Phosphotransferase) domain 1"/>
    <property type="match status" value="1"/>
</dbReference>
<evidence type="ECO:0000256" key="9">
    <source>
        <dbReference type="ARBA" id="ARBA00022840"/>
    </source>
</evidence>
<dbReference type="OrthoDB" id="9332038at2759"/>
<keyword evidence="6" id="KW-0808">Transferase</keyword>
<comment type="similarity">
    <text evidence="2">Belongs to the protein kinase superfamily. CMGC Ser/Thr protein kinase family. MNB/DYRK subfamily.</text>
</comment>
<dbReference type="SUPFAM" id="SSF56112">
    <property type="entry name" value="Protein kinase-like (PK-like)"/>
    <property type="match status" value="1"/>
</dbReference>
<dbReference type="FunFam" id="1.10.510.10:FF:000380">
    <property type="entry name" value="Serine/threonine-protein kinase ppk15"/>
    <property type="match status" value="1"/>
</dbReference>
<evidence type="ECO:0000256" key="8">
    <source>
        <dbReference type="ARBA" id="ARBA00022777"/>
    </source>
</evidence>
<feature type="compositionally biased region" description="Low complexity" evidence="11">
    <location>
        <begin position="710"/>
        <end position="742"/>
    </location>
</feature>
<evidence type="ECO:0000256" key="10">
    <source>
        <dbReference type="PROSITE-ProRule" id="PRU10141"/>
    </source>
</evidence>
<dbReference type="Pfam" id="PF00069">
    <property type="entry name" value="Pkinase"/>
    <property type="match status" value="1"/>
</dbReference>
<dbReference type="PANTHER" id="PTHR24058">
    <property type="entry name" value="DUAL SPECIFICITY PROTEIN KINASE"/>
    <property type="match status" value="1"/>
</dbReference>
<dbReference type="SMART" id="SM00220">
    <property type="entry name" value="S_TKc"/>
    <property type="match status" value="1"/>
</dbReference>
<feature type="compositionally biased region" description="Basic and acidic residues" evidence="11">
    <location>
        <begin position="894"/>
        <end position="908"/>
    </location>
</feature>
<dbReference type="STRING" id="1173061.A0A0J9X4J9"/>
<reference evidence="13" key="1">
    <citation type="submission" date="2014-03" db="EMBL/GenBank/DDBJ databases">
        <authorList>
            <person name="Casaregola S."/>
        </authorList>
    </citation>
    <scope>NUCLEOTIDE SEQUENCE [LARGE SCALE GENOMIC DNA]</scope>
    <source>
        <strain evidence="13">CLIB 918</strain>
    </source>
</reference>
<dbReference type="InterPro" id="IPR000719">
    <property type="entry name" value="Prot_kinase_dom"/>
</dbReference>
<keyword evidence="4" id="KW-0723">Serine/threonine-protein kinase</keyword>
<feature type="compositionally biased region" description="Low complexity" evidence="11">
    <location>
        <begin position="118"/>
        <end position="128"/>
    </location>
</feature>
<gene>
    <name evidence="13" type="ORF">BN980_GECA02s05235g</name>
</gene>
<dbReference type="GO" id="GO:0004713">
    <property type="term" value="F:protein tyrosine kinase activity"/>
    <property type="evidence" value="ECO:0007669"/>
    <property type="project" value="TreeGrafter"/>
</dbReference>
<dbReference type="InterPro" id="IPR017441">
    <property type="entry name" value="Protein_kinase_ATP_BS"/>
</dbReference>
<sequence>MSEDSSHYNSPPASHFSVQRKPVGSHTPTGMLQRSSFGSTSSLMSFDDPKNSMYSGGSPAHTQQQPQQQPQQHIKPAQLASSSSSTSSSRLHYNPHPSPRLQTSASQALPDQLPSMPNSTNNSNNNNNISQHRLMKQVSHSHLPQQQNHDVFARHHQQQPLHQQHLGVPDQQQGYSHQFQVAPVRRSMVHHNSTSQITHPFLNASPLTPPIVSHPATYAPSFKPIHSKAELTPVLNPVPKYRRALPEGGSLSPLQALTKHLSTTYHICNPTFNYQSSKNPKRILTKPGEGKLNNGFDNENSDYILFVNDILGVEEQRRYLVLDVLGQGTFGQVVKCQNMINKEIVAVKVIKNKPAYLKQSMMEVSILDHLNNQVDKNNEHNLLRLKDRFMHKEHLCLVFELLSSNLYELIKRNKFRGLSVNLVRVFTQQLLDSLKVLKEAKLIHCDLKPENILLKSLDNPQIKVIDFGSACHELQTVYTYIQSRFYRSPEILLGLPYTTSIDMWSLGCIVVELFLGLPIFPGTSEYNQLSRIIDTLGNPPNWMIEKGKNSGQFMEKYVDQMGNKHYKLKSREKFSAEFKVDEKPSKQYFPSTKLDQIIMNYPLPRPNMKPAEVEAEMHSRASLLNFVQGLLNMNPFERWTPHQAAMHPFITESKYSGPFVPSMATKQFQQQQPQQQQPAIQQYQSHQQPQQQPPANQRVGSNWYQPPNPQQQQNHPQPQQQQQQPQPQQQQQQPQQQQQQKHPQPPKLQKPAIPSITVQADNLDQNQKRNMYYGNTIPQMPPKLTVSNAPSLNSKPPYPTEHTMPSHIPPQPQQPQQQKQQQQQPYHQQQTLGTGWSTRRPRASTIGNMARVPPPIQRATALMNPAQPIRAQPSPAYLPPPEMINNGGQNQNDEAIRHLEDGLKNNWR</sequence>
<evidence type="ECO:0000256" key="6">
    <source>
        <dbReference type="ARBA" id="ARBA00022679"/>
    </source>
</evidence>
<evidence type="ECO:0000256" key="5">
    <source>
        <dbReference type="ARBA" id="ARBA00022553"/>
    </source>
</evidence>
<dbReference type="GO" id="GO:0005524">
    <property type="term" value="F:ATP binding"/>
    <property type="evidence" value="ECO:0007669"/>
    <property type="project" value="UniProtKB-UniRule"/>
</dbReference>
<feature type="binding site" evidence="10">
    <location>
        <position position="348"/>
    </location>
    <ligand>
        <name>ATP</name>
        <dbReference type="ChEBI" id="CHEBI:30616"/>
    </ligand>
</feature>
<comment type="subcellular location">
    <subcellularLocation>
        <location evidence="1">Cytoplasm</location>
    </subcellularLocation>
</comment>
<dbReference type="GO" id="GO:0005737">
    <property type="term" value="C:cytoplasm"/>
    <property type="evidence" value="ECO:0007669"/>
    <property type="project" value="UniProtKB-SubCell"/>
</dbReference>
<evidence type="ECO:0000259" key="12">
    <source>
        <dbReference type="PROSITE" id="PS50011"/>
    </source>
</evidence>
<evidence type="ECO:0000256" key="2">
    <source>
        <dbReference type="ARBA" id="ARBA00008867"/>
    </source>
</evidence>
<feature type="domain" description="Protein kinase" evidence="12">
    <location>
        <begin position="319"/>
        <end position="650"/>
    </location>
</feature>
<dbReference type="FunFam" id="3.30.200.20:FF:000087">
    <property type="entry name" value="Dual specificity tyrosine-phosphorylation-regulated kinase 1A"/>
    <property type="match status" value="1"/>
</dbReference>
<evidence type="ECO:0000256" key="1">
    <source>
        <dbReference type="ARBA" id="ARBA00004496"/>
    </source>
</evidence>
<evidence type="ECO:0000256" key="3">
    <source>
        <dbReference type="ARBA" id="ARBA00022490"/>
    </source>
</evidence>
<evidence type="ECO:0000256" key="7">
    <source>
        <dbReference type="ARBA" id="ARBA00022741"/>
    </source>
</evidence>
<dbReference type="InterPro" id="IPR050494">
    <property type="entry name" value="Ser_Thr_dual-spec_kinase"/>
</dbReference>
<keyword evidence="8 13" id="KW-0418">Kinase</keyword>
<keyword evidence="14" id="KW-1185">Reference proteome</keyword>